<accession>A0A2X4W277</accession>
<proteinExistence type="predicted"/>
<sequence length="77" mass="9579">MKMLKWSYTKRYNIIARFDQFPHSNVIFRKIKDYYFIYTISWSKEDNIVKRHHLKEMEILLNEELGTIEFYLKRIGS</sequence>
<evidence type="ECO:0000313" key="1">
    <source>
        <dbReference type="EMBL" id="SQI54138.1"/>
    </source>
</evidence>
<gene>
    <name evidence="1" type="ORF">NCTC4824_01252</name>
</gene>
<evidence type="ECO:0000313" key="2">
    <source>
        <dbReference type="Proteomes" id="UP000249134"/>
    </source>
</evidence>
<dbReference type="RefSeq" id="WP_066136626.1">
    <property type="nucleotide sequence ID" value="NZ_CBCSGM010000001.1"/>
</dbReference>
<reference evidence="1 2" key="1">
    <citation type="submission" date="2018-06" db="EMBL/GenBank/DDBJ databases">
        <authorList>
            <consortium name="Pathogen Informatics"/>
            <person name="Doyle S."/>
        </authorList>
    </citation>
    <scope>NUCLEOTIDE SEQUENCE [LARGE SCALE GENOMIC DNA]</scope>
    <source>
        <strain evidence="1 2">NCTC4824</strain>
    </source>
</reference>
<dbReference type="KEGG" id="blen:NCTC4824_01252"/>
<keyword evidence="2" id="KW-1185">Reference proteome</keyword>
<organism evidence="1 2">
    <name type="scientific">Lederbergia lenta</name>
    <name type="common">Bacillus lentus</name>
    <dbReference type="NCBI Taxonomy" id="1467"/>
    <lineage>
        <taxon>Bacteria</taxon>
        <taxon>Bacillati</taxon>
        <taxon>Bacillota</taxon>
        <taxon>Bacilli</taxon>
        <taxon>Bacillales</taxon>
        <taxon>Bacillaceae</taxon>
        <taxon>Lederbergia</taxon>
    </lineage>
</organism>
<protein>
    <submittedName>
        <fullName evidence="1">Uncharacterized protein yuzH</fullName>
    </submittedName>
</protein>
<dbReference type="Proteomes" id="UP000249134">
    <property type="component" value="Chromosome 1"/>
</dbReference>
<dbReference type="STRING" id="1348624.GCA_001591545_00345"/>
<name>A0A2X4W277_LEDLE</name>
<dbReference type="AlphaFoldDB" id="A0A2X4W277"/>
<dbReference type="EMBL" id="LS483476">
    <property type="protein sequence ID" value="SQI54138.1"/>
    <property type="molecule type" value="Genomic_DNA"/>
</dbReference>